<evidence type="ECO:0000256" key="1">
    <source>
        <dbReference type="ARBA" id="ARBA00007812"/>
    </source>
</evidence>
<sequence length="557" mass="59304">MPRTGAQLLVDCLASQGASTAFGVPGESYLAVLDALRDSGIRFVLCRQEGGAAFMAEAYGKMTGKPGLCFVTRGPGATNASIGVHTARQNSSPMILFVGQIGRDMRGREAFQEVDYRAMFGTVAKWAVEIDDPARIPEIVGRAWRVALSGRPGPVVIALPEDMLVEMTEAAPLSQPIEPAEPACDPAWAAETVRMLAAAKRPLVLLGGAGWDAATCRGREALADFRTWIEKAGLPLAVTFRCADLFDNASPSYVGDAGVGMPGQVKRMIRECDTLLAINIRFGENTTDGYTLLDLPETGKTLIHVHPSGDELGKIYQTPHAWVAGPASFLRALTALPPPTGDWSDWRAEGRGACERALTPPPQPGDLDMGEVMKVVRARMPADGVITNGAGNFAIWSGRFFVYRPGHRLLAPQSGAMGYGIPAAVAAKVVAPDRAVVCFSGDGDFQMTMQELGTALQADAQPVVLVVNNSSYGTIRMHQERHYPGRVSATDIVNPDFVGIGRAYGMHAEKVTRTAEFEAAFDRALASPSGALLELVIDTESLTPGQTLSQIRAGAGR</sequence>
<keyword evidence="8" id="KW-1185">Reference proteome</keyword>
<proteinExistence type="inferred from homology"/>
<dbReference type="InterPro" id="IPR029035">
    <property type="entry name" value="DHS-like_NAD/FAD-binding_dom"/>
</dbReference>
<dbReference type="GO" id="GO:0000287">
    <property type="term" value="F:magnesium ion binding"/>
    <property type="evidence" value="ECO:0007669"/>
    <property type="project" value="InterPro"/>
</dbReference>
<dbReference type="GO" id="GO:0005948">
    <property type="term" value="C:acetolactate synthase complex"/>
    <property type="evidence" value="ECO:0007669"/>
    <property type="project" value="TreeGrafter"/>
</dbReference>
<dbReference type="Gene3D" id="3.40.50.1220">
    <property type="entry name" value="TPP-binding domain"/>
    <property type="match status" value="1"/>
</dbReference>
<evidence type="ECO:0000313" key="8">
    <source>
        <dbReference type="Proteomes" id="UP000655420"/>
    </source>
</evidence>
<keyword evidence="2 3" id="KW-0786">Thiamine pyrophosphate</keyword>
<dbReference type="NCBIfam" id="NF006052">
    <property type="entry name" value="PRK08199.1"/>
    <property type="match status" value="1"/>
</dbReference>
<protein>
    <submittedName>
        <fullName evidence="7">Thiamine pyrophosphate-binding protein</fullName>
    </submittedName>
</protein>
<comment type="similarity">
    <text evidence="1 3">Belongs to the TPP enzyme family.</text>
</comment>
<dbReference type="Proteomes" id="UP000655420">
    <property type="component" value="Unassembled WGS sequence"/>
</dbReference>
<dbReference type="FunFam" id="3.40.50.970:FF:000007">
    <property type="entry name" value="Acetolactate synthase"/>
    <property type="match status" value="1"/>
</dbReference>
<feature type="domain" description="Thiamine pyrophosphate enzyme central" evidence="4">
    <location>
        <begin position="191"/>
        <end position="333"/>
    </location>
</feature>
<dbReference type="Pfam" id="PF02776">
    <property type="entry name" value="TPP_enzyme_N"/>
    <property type="match status" value="1"/>
</dbReference>
<name>A0A8J7MBG9_9RHOB</name>
<dbReference type="RefSeq" id="WP_200613792.1">
    <property type="nucleotide sequence ID" value="NZ_JAEHHL010000021.1"/>
</dbReference>
<dbReference type="InterPro" id="IPR012000">
    <property type="entry name" value="Thiamin_PyroP_enz_cen_dom"/>
</dbReference>
<organism evidence="7 8">
    <name type="scientific">Thermohalobaculum xanthum</name>
    <dbReference type="NCBI Taxonomy" id="2753746"/>
    <lineage>
        <taxon>Bacteria</taxon>
        <taxon>Pseudomonadati</taxon>
        <taxon>Pseudomonadota</taxon>
        <taxon>Alphaproteobacteria</taxon>
        <taxon>Rhodobacterales</taxon>
        <taxon>Paracoccaceae</taxon>
        <taxon>Thermohalobaculum</taxon>
    </lineage>
</organism>
<comment type="caution">
    <text evidence="7">The sequence shown here is derived from an EMBL/GenBank/DDBJ whole genome shotgun (WGS) entry which is preliminary data.</text>
</comment>
<dbReference type="InterPro" id="IPR029061">
    <property type="entry name" value="THDP-binding"/>
</dbReference>
<feature type="domain" description="Thiamine pyrophosphate enzyme TPP-binding" evidence="5">
    <location>
        <begin position="389"/>
        <end position="534"/>
    </location>
</feature>
<accession>A0A8J7MBG9</accession>
<dbReference type="CDD" id="cd00568">
    <property type="entry name" value="TPP_enzymes"/>
    <property type="match status" value="1"/>
</dbReference>
<dbReference type="InterPro" id="IPR012001">
    <property type="entry name" value="Thiamin_PyroP_enz_TPP-bd_dom"/>
</dbReference>
<dbReference type="GO" id="GO:0050660">
    <property type="term" value="F:flavin adenine dinucleotide binding"/>
    <property type="evidence" value="ECO:0007669"/>
    <property type="project" value="TreeGrafter"/>
</dbReference>
<dbReference type="AlphaFoldDB" id="A0A8J7MBG9"/>
<dbReference type="GO" id="GO:0003984">
    <property type="term" value="F:acetolactate synthase activity"/>
    <property type="evidence" value="ECO:0007669"/>
    <property type="project" value="TreeGrafter"/>
</dbReference>
<dbReference type="PANTHER" id="PTHR18968">
    <property type="entry name" value="THIAMINE PYROPHOSPHATE ENZYMES"/>
    <property type="match status" value="1"/>
</dbReference>
<dbReference type="SUPFAM" id="SSF52518">
    <property type="entry name" value="Thiamin diphosphate-binding fold (THDP-binding)"/>
    <property type="match status" value="2"/>
</dbReference>
<dbReference type="CDD" id="cd07035">
    <property type="entry name" value="TPP_PYR_POX_like"/>
    <property type="match status" value="1"/>
</dbReference>
<dbReference type="SUPFAM" id="SSF52467">
    <property type="entry name" value="DHS-like NAD/FAD-binding domain"/>
    <property type="match status" value="1"/>
</dbReference>
<gene>
    <name evidence="7" type="ORF">H0I76_19200</name>
</gene>
<dbReference type="GO" id="GO:0030976">
    <property type="term" value="F:thiamine pyrophosphate binding"/>
    <property type="evidence" value="ECO:0007669"/>
    <property type="project" value="InterPro"/>
</dbReference>
<dbReference type="InterPro" id="IPR011766">
    <property type="entry name" value="TPP_enzyme_TPP-bd"/>
</dbReference>
<evidence type="ECO:0000259" key="4">
    <source>
        <dbReference type="Pfam" id="PF00205"/>
    </source>
</evidence>
<dbReference type="PANTHER" id="PTHR18968:SF120">
    <property type="entry name" value="ACETOLACTATE SYNTHASE LARGE SUBUNIT"/>
    <property type="match status" value="1"/>
</dbReference>
<dbReference type="Pfam" id="PF02775">
    <property type="entry name" value="TPP_enzyme_C"/>
    <property type="match status" value="1"/>
</dbReference>
<feature type="domain" description="Thiamine pyrophosphate enzyme N-terminal TPP-binding" evidence="6">
    <location>
        <begin position="3"/>
        <end position="118"/>
    </location>
</feature>
<dbReference type="Pfam" id="PF00205">
    <property type="entry name" value="TPP_enzyme_M"/>
    <property type="match status" value="1"/>
</dbReference>
<evidence type="ECO:0000259" key="5">
    <source>
        <dbReference type="Pfam" id="PF02775"/>
    </source>
</evidence>
<reference evidence="7" key="1">
    <citation type="submission" date="2020-12" db="EMBL/GenBank/DDBJ databases">
        <title>Bacterial taxonomy.</title>
        <authorList>
            <person name="Pan X."/>
        </authorList>
    </citation>
    <scope>NUCLEOTIDE SEQUENCE</scope>
    <source>
        <strain evidence="7">M0105</strain>
    </source>
</reference>
<dbReference type="GO" id="GO:0009099">
    <property type="term" value="P:L-valine biosynthetic process"/>
    <property type="evidence" value="ECO:0007669"/>
    <property type="project" value="TreeGrafter"/>
</dbReference>
<dbReference type="GO" id="GO:0009097">
    <property type="term" value="P:isoleucine biosynthetic process"/>
    <property type="evidence" value="ECO:0007669"/>
    <property type="project" value="TreeGrafter"/>
</dbReference>
<evidence type="ECO:0000313" key="7">
    <source>
        <dbReference type="EMBL" id="MBK0401325.1"/>
    </source>
</evidence>
<evidence type="ECO:0000256" key="2">
    <source>
        <dbReference type="ARBA" id="ARBA00023052"/>
    </source>
</evidence>
<dbReference type="EMBL" id="JAEHHL010000021">
    <property type="protein sequence ID" value="MBK0401325.1"/>
    <property type="molecule type" value="Genomic_DNA"/>
</dbReference>
<dbReference type="InterPro" id="IPR045229">
    <property type="entry name" value="TPP_enz"/>
</dbReference>
<evidence type="ECO:0000259" key="6">
    <source>
        <dbReference type="Pfam" id="PF02776"/>
    </source>
</evidence>
<evidence type="ECO:0000256" key="3">
    <source>
        <dbReference type="RuleBase" id="RU362132"/>
    </source>
</evidence>
<dbReference type="Gene3D" id="3.40.50.970">
    <property type="match status" value="2"/>
</dbReference>